<accession>A0A8X7C7C8</accession>
<keyword evidence="4" id="KW-1185">Reference proteome</keyword>
<keyword evidence="2" id="KW-0732">Signal</keyword>
<gene>
    <name evidence="3" type="ORF">TNIN_156931</name>
</gene>
<name>A0A8X7C7C8_9ARAC</name>
<organism evidence="3 4">
    <name type="scientific">Trichonephila inaurata madagascariensis</name>
    <dbReference type="NCBI Taxonomy" id="2747483"/>
    <lineage>
        <taxon>Eukaryota</taxon>
        <taxon>Metazoa</taxon>
        <taxon>Ecdysozoa</taxon>
        <taxon>Arthropoda</taxon>
        <taxon>Chelicerata</taxon>
        <taxon>Arachnida</taxon>
        <taxon>Araneae</taxon>
        <taxon>Araneomorphae</taxon>
        <taxon>Entelegynae</taxon>
        <taxon>Araneoidea</taxon>
        <taxon>Nephilidae</taxon>
        <taxon>Trichonephila</taxon>
        <taxon>Trichonephila inaurata</taxon>
    </lineage>
</organism>
<feature type="chain" id="PRO_5036448571" description="Secreted protein" evidence="2">
    <location>
        <begin position="23"/>
        <end position="104"/>
    </location>
</feature>
<dbReference type="Proteomes" id="UP000886998">
    <property type="component" value="Unassembled WGS sequence"/>
</dbReference>
<comment type="caution">
    <text evidence="3">The sequence shown here is derived from an EMBL/GenBank/DDBJ whole genome shotgun (WGS) entry which is preliminary data.</text>
</comment>
<evidence type="ECO:0000313" key="3">
    <source>
        <dbReference type="EMBL" id="GFY56568.1"/>
    </source>
</evidence>
<sequence>MVIRRFALIIIIIALKAHQQHSSIQESVSTIGVLTTDHGTHGTTHGEHLVRCHDFLFRLSEEDADGDSPFHSPSEGHIGGQENQNYTCRKRGSFQFPLAGRIAH</sequence>
<feature type="signal peptide" evidence="2">
    <location>
        <begin position="1"/>
        <end position="22"/>
    </location>
</feature>
<evidence type="ECO:0008006" key="5">
    <source>
        <dbReference type="Google" id="ProtNLM"/>
    </source>
</evidence>
<protein>
    <recommendedName>
        <fullName evidence="5">Secreted protein</fullName>
    </recommendedName>
</protein>
<reference evidence="3" key="1">
    <citation type="submission" date="2020-08" db="EMBL/GenBank/DDBJ databases">
        <title>Multicomponent nature underlies the extraordinary mechanical properties of spider dragline silk.</title>
        <authorList>
            <person name="Kono N."/>
            <person name="Nakamura H."/>
            <person name="Mori M."/>
            <person name="Yoshida Y."/>
            <person name="Ohtoshi R."/>
            <person name="Malay A.D."/>
            <person name="Moran D.A.P."/>
            <person name="Tomita M."/>
            <person name="Numata K."/>
            <person name="Arakawa K."/>
        </authorList>
    </citation>
    <scope>NUCLEOTIDE SEQUENCE</scope>
</reference>
<dbReference type="EMBL" id="BMAV01011035">
    <property type="protein sequence ID" value="GFY56568.1"/>
    <property type="molecule type" value="Genomic_DNA"/>
</dbReference>
<proteinExistence type="predicted"/>
<evidence type="ECO:0000313" key="4">
    <source>
        <dbReference type="Proteomes" id="UP000886998"/>
    </source>
</evidence>
<feature type="region of interest" description="Disordered" evidence="1">
    <location>
        <begin position="65"/>
        <end position="86"/>
    </location>
</feature>
<evidence type="ECO:0000256" key="2">
    <source>
        <dbReference type="SAM" id="SignalP"/>
    </source>
</evidence>
<evidence type="ECO:0000256" key="1">
    <source>
        <dbReference type="SAM" id="MobiDB-lite"/>
    </source>
</evidence>
<dbReference type="AlphaFoldDB" id="A0A8X7C7C8"/>